<proteinExistence type="predicted"/>
<reference evidence="4" key="3">
    <citation type="submission" date="2021-02" db="UniProtKB">
        <authorList>
            <consortium name="EnsemblMetazoa"/>
        </authorList>
    </citation>
    <scope>IDENTIFICATION</scope>
    <source>
        <strain evidence="4">USDA</strain>
    </source>
</reference>
<protein>
    <submittedName>
        <fullName evidence="3 4">Uncharacterized protein</fullName>
    </submittedName>
</protein>
<dbReference type="STRING" id="121224.E0VDV3"/>
<dbReference type="AlphaFoldDB" id="E0VDV3"/>
<name>E0VDV3_PEDHC</name>
<dbReference type="KEGG" id="phu:Phum_PHUM125600"/>
<dbReference type="RefSeq" id="XP_002424297.1">
    <property type="nucleotide sequence ID" value="XM_002424252.1"/>
</dbReference>
<feature type="compositionally biased region" description="Basic and acidic residues" evidence="1">
    <location>
        <begin position="205"/>
        <end position="224"/>
    </location>
</feature>
<dbReference type="Proteomes" id="UP000009046">
    <property type="component" value="Unassembled WGS sequence"/>
</dbReference>
<dbReference type="EnsemblMetazoa" id="PHUM125600-RA">
    <property type="protein sequence ID" value="PHUM125600-PA"/>
    <property type="gene ID" value="PHUM125600"/>
</dbReference>
<dbReference type="HOGENOM" id="CLU_757166_0_0_1"/>
<dbReference type="VEuPathDB" id="VectorBase:PHUM125600"/>
<evidence type="ECO:0000313" key="5">
    <source>
        <dbReference type="Proteomes" id="UP000009046"/>
    </source>
</evidence>
<feature type="signal peptide" evidence="2">
    <location>
        <begin position="1"/>
        <end position="30"/>
    </location>
</feature>
<reference evidence="3" key="2">
    <citation type="submission" date="2007-04" db="EMBL/GenBank/DDBJ databases">
        <title>The genome of the human body louse.</title>
        <authorList>
            <consortium name="The Human Body Louse Genome Consortium"/>
            <person name="Kirkness E."/>
            <person name="Walenz B."/>
            <person name="Hass B."/>
            <person name="Bruggner R."/>
            <person name="Strausberg R."/>
        </authorList>
    </citation>
    <scope>NUCLEOTIDE SEQUENCE</scope>
    <source>
        <strain evidence="3">USDA</strain>
    </source>
</reference>
<dbReference type="PROSITE" id="PS51257">
    <property type="entry name" value="PROKAR_LIPOPROTEIN"/>
    <property type="match status" value="1"/>
</dbReference>
<organism>
    <name type="scientific">Pediculus humanus subsp. corporis</name>
    <name type="common">Body louse</name>
    <dbReference type="NCBI Taxonomy" id="121224"/>
    <lineage>
        <taxon>Eukaryota</taxon>
        <taxon>Metazoa</taxon>
        <taxon>Ecdysozoa</taxon>
        <taxon>Arthropoda</taxon>
        <taxon>Hexapoda</taxon>
        <taxon>Insecta</taxon>
        <taxon>Pterygota</taxon>
        <taxon>Neoptera</taxon>
        <taxon>Paraneoptera</taxon>
        <taxon>Psocodea</taxon>
        <taxon>Troctomorpha</taxon>
        <taxon>Phthiraptera</taxon>
        <taxon>Anoplura</taxon>
        <taxon>Pediculidae</taxon>
        <taxon>Pediculus</taxon>
    </lineage>
</organism>
<dbReference type="InParanoid" id="E0VDV3"/>
<dbReference type="EMBL" id="DS235088">
    <property type="protein sequence ID" value="EEB11559.1"/>
    <property type="molecule type" value="Genomic_DNA"/>
</dbReference>
<dbReference type="OrthoDB" id="9625900at2759"/>
<dbReference type="EMBL" id="AAZO01001476">
    <property type="status" value="NOT_ANNOTATED_CDS"/>
    <property type="molecule type" value="Genomic_DNA"/>
</dbReference>
<sequence>MRKSRLVIQPTKCLNQIGFLLLFLSCPVLGDMGRIQPESEASHLGGTCGFQRDTFTGGNGKKNYFPIKISDQCRLDLTHEKRKLSMDLITRETKWRNNDEINNAEKRIRFENERRRIDRRKSSEERFSDRKMAAERREIQNFNDRRFQRSYRNDLQERNDEVGNRRNKREPEDSTSNRRLLADTRGRRMDTRNRRMIISSNRLNRNGDDSTVRNRERSREKMEISKNTLNSRRRIDTRSRISTLDDDSRARKEKIYDDSRFIREKRENEMKISENRENKNERKIRINSRRFSYGHDKSQEYKINRDGHNLTVINDVRVNKKTTTKNWNLFDRINDLKINDWTVNCLIGALAYYTTTATATTTTKNY</sequence>
<reference evidence="3" key="1">
    <citation type="submission" date="2007-04" db="EMBL/GenBank/DDBJ databases">
        <title>Annotation of Pediculus humanus corporis strain USDA.</title>
        <authorList>
            <person name="Kirkness E."/>
            <person name="Hannick L."/>
            <person name="Hass B."/>
            <person name="Bruggner R."/>
            <person name="Lawson D."/>
            <person name="Bidwell S."/>
            <person name="Joardar V."/>
            <person name="Caler E."/>
            <person name="Walenz B."/>
            <person name="Inman J."/>
            <person name="Schobel S."/>
            <person name="Galinsky K."/>
            <person name="Amedeo P."/>
            <person name="Strausberg R."/>
        </authorList>
    </citation>
    <scope>NUCLEOTIDE SEQUENCE</scope>
    <source>
        <strain evidence="3">USDA</strain>
    </source>
</reference>
<dbReference type="GeneID" id="8239312"/>
<gene>
    <name evidence="4" type="primary">8239312</name>
    <name evidence="3" type="ORF">Phum_PHUM125600</name>
</gene>
<keyword evidence="5" id="KW-1185">Reference proteome</keyword>
<feature type="chain" id="PRO_5014570061" evidence="2">
    <location>
        <begin position="31"/>
        <end position="366"/>
    </location>
</feature>
<evidence type="ECO:0000256" key="1">
    <source>
        <dbReference type="SAM" id="MobiDB-lite"/>
    </source>
</evidence>
<evidence type="ECO:0000313" key="3">
    <source>
        <dbReference type="EMBL" id="EEB11559.1"/>
    </source>
</evidence>
<feature type="compositionally biased region" description="Basic and acidic residues" evidence="1">
    <location>
        <begin position="147"/>
        <end position="193"/>
    </location>
</feature>
<evidence type="ECO:0000313" key="4">
    <source>
        <dbReference type="EnsemblMetazoa" id="PHUM125600-PA"/>
    </source>
</evidence>
<accession>E0VDV3</accession>
<keyword evidence="2" id="KW-0732">Signal</keyword>
<feature type="region of interest" description="Disordered" evidence="1">
    <location>
        <begin position="147"/>
        <end position="229"/>
    </location>
</feature>
<dbReference type="CTD" id="8239312"/>
<evidence type="ECO:0000256" key="2">
    <source>
        <dbReference type="SAM" id="SignalP"/>
    </source>
</evidence>